<dbReference type="PANTHER" id="PTHR46796:SF7">
    <property type="entry name" value="ARAC FAMILY TRANSCRIPTIONAL REGULATOR"/>
    <property type="match status" value="1"/>
</dbReference>
<keyword evidence="2" id="KW-0238">DNA-binding</keyword>
<dbReference type="EMBL" id="JBEHGX010000003">
    <property type="protein sequence ID" value="MER0125719.1"/>
    <property type="molecule type" value="Genomic_DNA"/>
</dbReference>
<evidence type="ECO:0000256" key="2">
    <source>
        <dbReference type="ARBA" id="ARBA00023125"/>
    </source>
</evidence>
<dbReference type="Gene3D" id="1.10.10.60">
    <property type="entry name" value="Homeodomain-like"/>
    <property type="match status" value="2"/>
</dbReference>
<dbReference type="InterPro" id="IPR009057">
    <property type="entry name" value="Homeodomain-like_sf"/>
</dbReference>
<keyword evidence="3" id="KW-0804">Transcription</keyword>
<evidence type="ECO:0000256" key="4">
    <source>
        <dbReference type="SAM" id="MobiDB-lite"/>
    </source>
</evidence>
<organism evidence="6 7">
    <name type="scientific">Franconibacter daqui</name>
    <dbReference type="NCBI Taxonomy" id="2047724"/>
    <lineage>
        <taxon>Bacteria</taxon>
        <taxon>Pseudomonadati</taxon>
        <taxon>Pseudomonadota</taxon>
        <taxon>Gammaproteobacteria</taxon>
        <taxon>Enterobacterales</taxon>
        <taxon>Enterobacteriaceae</taxon>
        <taxon>Franconibacter</taxon>
    </lineage>
</organism>
<dbReference type="Proteomes" id="UP001447374">
    <property type="component" value="Unassembled WGS sequence"/>
</dbReference>
<feature type="domain" description="HTH araC/xylS-type" evidence="5">
    <location>
        <begin position="203"/>
        <end position="301"/>
    </location>
</feature>
<evidence type="ECO:0000259" key="5">
    <source>
        <dbReference type="PROSITE" id="PS01124"/>
    </source>
</evidence>
<dbReference type="PROSITE" id="PS00041">
    <property type="entry name" value="HTH_ARAC_FAMILY_1"/>
    <property type="match status" value="1"/>
</dbReference>
<dbReference type="Pfam" id="PF12833">
    <property type="entry name" value="HTH_18"/>
    <property type="match status" value="1"/>
</dbReference>
<dbReference type="Pfam" id="PF12852">
    <property type="entry name" value="Cupin_6"/>
    <property type="match status" value="1"/>
</dbReference>
<evidence type="ECO:0000313" key="7">
    <source>
        <dbReference type="Proteomes" id="UP001447374"/>
    </source>
</evidence>
<dbReference type="SMART" id="SM00342">
    <property type="entry name" value="HTH_ARAC"/>
    <property type="match status" value="1"/>
</dbReference>
<sequence>MHDPLSRTLELVEARTIYAGGFIGGGDWSIRFPPPRKIKFFVIGRGSCLLALDGIETPFRLATGDVFLLTRNAGFTVASDLRLVPLPSSEVYTGRNSPIIPVGQGDDFLFLGGHIDTNHAGGRLMAENLPDFLHFSASESGANRLSALIGELVEEAAGCVPGAEMACSSLAHLLLIQILRRYLSAQESDEAGWFRVACDSRLAPALALMHSDLARKWTLTELARACAMSRTSFSKHFRVIAGMPPFTYLTEWRMRHAEHELRREGSSVAKVALSVGYNSEAAFSIAFKRVMGHSPRRNTHRSTKGLVCGSAPDDASLVTKP</sequence>
<evidence type="ECO:0000313" key="6">
    <source>
        <dbReference type="EMBL" id="MER0125719.1"/>
    </source>
</evidence>
<dbReference type="InterPro" id="IPR032783">
    <property type="entry name" value="AraC_lig"/>
</dbReference>
<dbReference type="PROSITE" id="PS01124">
    <property type="entry name" value="HTH_ARAC_FAMILY_2"/>
    <property type="match status" value="1"/>
</dbReference>
<dbReference type="InterPro" id="IPR050204">
    <property type="entry name" value="AraC_XylS_family_regulators"/>
</dbReference>
<feature type="region of interest" description="Disordered" evidence="4">
    <location>
        <begin position="294"/>
        <end position="321"/>
    </location>
</feature>
<keyword evidence="1" id="KW-0805">Transcription regulation</keyword>
<protein>
    <submittedName>
        <fullName evidence="6">AraC family transcriptional regulator</fullName>
    </submittedName>
</protein>
<dbReference type="SUPFAM" id="SSF46689">
    <property type="entry name" value="Homeodomain-like"/>
    <property type="match status" value="2"/>
</dbReference>
<dbReference type="RefSeq" id="WP_048993024.1">
    <property type="nucleotide sequence ID" value="NZ_CP119084.1"/>
</dbReference>
<comment type="caution">
    <text evidence="6">The sequence shown here is derived from an EMBL/GenBank/DDBJ whole genome shotgun (WGS) entry which is preliminary data.</text>
</comment>
<dbReference type="InterPro" id="IPR018062">
    <property type="entry name" value="HTH_AraC-typ_CS"/>
</dbReference>
<dbReference type="InterPro" id="IPR018060">
    <property type="entry name" value="HTH_AraC"/>
</dbReference>
<accession>A0ABV1PLJ7</accession>
<name>A0ABV1PLJ7_9ENTR</name>
<reference evidence="6 7" key="1">
    <citation type="submission" date="2024-06" db="EMBL/GenBank/DDBJ databases">
        <title>Fanconibacter daqui strain Q02 whole shotgun sequencing project.</title>
        <authorList>
            <person name="Rodrigues J.W.A."/>
            <person name="Viana L.C."/>
            <person name="Vieira E.C."/>
            <person name="Souza F.O.L."/>
            <person name="Alegria O.C."/>
            <person name="Patroca S."/>
            <person name="Cruz A.C.R."/>
            <person name="Nunes A.R.C."/>
        </authorList>
    </citation>
    <scope>NUCLEOTIDE SEQUENCE [LARGE SCALE GENOMIC DNA]</scope>
    <source>
        <strain evidence="6 7">Q02</strain>
    </source>
</reference>
<evidence type="ECO:0000256" key="3">
    <source>
        <dbReference type="ARBA" id="ARBA00023163"/>
    </source>
</evidence>
<dbReference type="PANTHER" id="PTHR46796">
    <property type="entry name" value="HTH-TYPE TRANSCRIPTIONAL ACTIVATOR RHAS-RELATED"/>
    <property type="match status" value="1"/>
</dbReference>
<keyword evidence="7" id="KW-1185">Reference proteome</keyword>
<evidence type="ECO:0000256" key="1">
    <source>
        <dbReference type="ARBA" id="ARBA00023015"/>
    </source>
</evidence>
<feature type="compositionally biased region" description="Basic residues" evidence="4">
    <location>
        <begin position="294"/>
        <end position="303"/>
    </location>
</feature>
<proteinExistence type="predicted"/>
<gene>
    <name evidence="6" type="ORF">ABQG75_08235</name>
</gene>